<feature type="compositionally biased region" description="Basic and acidic residues" evidence="2">
    <location>
        <begin position="796"/>
        <end position="810"/>
    </location>
</feature>
<keyword evidence="4" id="KW-1185">Reference proteome</keyword>
<feature type="region of interest" description="Disordered" evidence="2">
    <location>
        <begin position="1"/>
        <end position="34"/>
    </location>
</feature>
<feature type="compositionally biased region" description="Basic and acidic residues" evidence="2">
    <location>
        <begin position="958"/>
        <end position="981"/>
    </location>
</feature>
<feature type="compositionally biased region" description="Polar residues" evidence="2">
    <location>
        <begin position="744"/>
        <end position="761"/>
    </location>
</feature>
<feature type="region of interest" description="Disordered" evidence="2">
    <location>
        <begin position="89"/>
        <end position="153"/>
    </location>
</feature>
<dbReference type="GO" id="GO:0003714">
    <property type="term" value="F:transcription corepressor activity"/>
    <property type="evidence" value="ECO:0007669"/>
    <property type="project" value="TreeGrafter"/>
</dbReference>
<dbReference type="PANTHER" id="PTHR13992:SF21">
    <property type="entry name" value="NUCLEAR RECEPTOR COREPRESSOR 2"/>
    <property type="match status" value="1"/>
</dbReference>
<feature type="compositionally biased region" description="Polar residues" evidence="2">
    <location>
        <begin position="1014"/>
        <end position="1028"/>
    </location>
</feature>
<feature type="region of interest" description="Disordered" evidence="2">
    <location>
        <begin position="795"/>
        <end position="886"/>
    </location>
</feature>
<feature type="region of interest" description="Disordered" evidence="2">
    <location>
        <begin position="209"/>
        <end position="233"/>
    </location>
</feature>
<evidence type="ECO:0000313" key="3">
    <source>
        <dbReference type="EMBL" id="OWK14219.1"/>
    </source>
</evidence>
<comment type="similarity">
    <text evidence="1">Belongs to the N-CoR nuclear receptor corepressors family.</text>
</comment>
<feature type="compositionally biased region" description="Low complexity" evidence="2">
    <location>
        <begin position="1002"/>
        <end position="1013"/>
    </location>
</feature>
<dbReference type="EMBL" id="MKHE01000005">
    <property type="protein sequence ID" value="OWK14219.1"/>
    <property type="molecule type" value="Genomic_DNA"/>
</dbReference>
<dbReference type="GO" id="GO:0000122">
    <property type="term" value="P:negative regulation of transcription by RNA polymerase II"/>
    <property type="evidence" value="ECO:0007669"/>
    <property type="project" value="TreeGrafter"/>
</dbReference>
<feature type="compositionally biased region" description="Low complexity" evidence="2">
    <location>
        <begin position="1229"/>
        <end position="1238"/>
    </location>
</feature>
<proteinExistence type="inferred from homology"/>
<feature type="compositionally biased region" description="Polar residues" evidence="2">
    <location>
        <begin position="133"/>
        <end position="146"/>
    </location>
</feature>
<comment type="caution">
    <text evidence="3">The sequence shown here is derived from an EMBL/GenBank/DDBJ whole genome shotgun (WGS) entry which is preliminary data.</text>
</comment>
<feature type="region of interest" description="Disordered" evidence="2">
    <location>
        <begin position="744"/>
        <end position="764"/>
    </location>
</feature>
<evidence type="ECO:0000256" key="1">
    <source>
        <dbReference type="ARBA" id="ARBA00010097"/>
    </source>
</evidence>
<evidence type="ECO:0000256" key="2">
    <source>
        <dbReference type="SAM" id="MobiDB-lite"/>
    </source>
</evidence>
<reference evidence="3 4" key="1">
    <citation type="journal article" date="2018" name="Mol. Genet. Genomics">
        <title>The red deer Cervus elaphus genome CerEla1.0: sequencing, annotating, genes, and chromosomes.</title>
        <authorList>
            <person name="Bana N.A."/>
            <person name="Nyiri A."/>
            <person name="Nagy J."/>
            <person name="Frank K."/>
            <person name="Nagy T."/>
            <person name="Steger V."/>
            <person name="Schiller M."/>
            <person name="Lakatos P."/>
            <person name="Sugar L."/>
            <person name="Horn P."/>
            <person name="Barta E."/>
            <person name="Orosz L."/>
        </authorList>
    </citation>
    <scope>NUCLEOTIDE SEQUENCE [LARGE SCALE GENOMIC DNA]</scope>
    <source>
        <strain evidence="3">Hungarian</strain>
    </source>
</reference>
<feature type="compositionally biased region" description="Basic and acidic residues" evidence="2">
    <location>
        <begin position="1105"/>
        <end position="1121"/>
    </location>
</feature>
<protein>
    <recommendedName>
        <fullName evidence="5">Nuclear receptor corepressor 2</fullName>
    </recommendedName>
</protein>
<feature type="compositionally biased region" description="Pro residues" evidence="2">
    <location>
        <begin position="20"/>
        <end position="32"/>
    </location>
</feature>
<feature type="compositionally biased region" description="Polar residues" evidence="2">
    <location>
        <begin position="113"/>
        <end position="125"/>
    </location>
</feature>
<dbReference type="Proteomes" id="UP000242450">
    <property type="component" value="Chromosome 5"/>
</dbReference>
<feature type="compositionally biased region" description="Gly residues" evidence="2">
    <location>
        <begin position="690"/>
        <end position="702"/>
    </location>
</feature>
<accession>A0A212D7J1</accession>
<name>A0A212D7J1_CEREH</name>
<feature type="compositionally biased region" description="Low complexity" evidence="2">
    <location>
        <begin position="385"/>
        <end position="396"/>
    </location>
</feature>
<feature type="compositionally biased region" description="Low complexity" evidence="2">
    <location>
        <begin position="942"/>
        <end position="956"/>
    </location>
</feature>
<feature type="region of interest" description="Disordered" evidence="2">
    <location>
        <begin position="621"/>
        <end position="725"/>
    </location>
</feature>
<dbReference type="InterPro" id="IPR051571">
    <property type="entry name" value="N-CoR_corepressor"/>
</dbReference>
<sequence>MCPAGHPLPLGLHDSARPVLPRPPTISNPPPLISSTKHPSVLERQMGAISQGMSVQLHVPYSEHAKAPVGPIAMGLPLAMDPKKLAPFSGVKQEQLSPRGQAGPPESLGVPTAQETSVLRGTSLGSVPGGSITKGTPSTRVPSESPITYRGSITHGTPADVLYKGTITRIIGEDSPSRLDRSREDGLPKGHVIYEGKKGHVLSYEGGMSVSQCSKEDGRSSSGPPHETAAPKRTYDMMEGRVSRAISSASIEGLMGRAIPPERHSPHHLKEQHHIRGSITQGIPRSYVEAQEDYQRREAKLLKREGTPPPPPPPPRDLAEAYKARPLEALGPLKLKPAHEGLVATHDVRSIIGSPGRTFPAVHPLDVMADTRALERACYEESLKSRSGAVSSSGGSITRGAPVIVPELGKPRQSPLTYEDHAAPFAGSLSSSKASQDRKLTSTPREIAKSPHSSVPEHHPHPISPYEHLLRGVSGVDLYRGHIPLAFDPTSIPRGIPLDAAAAYYLPRHLAPNPTYPHLYPPYLIRGYPDTAALENRQTIINDYITSQQMHHNAATAMAQRADMLRGLSPRESSLALNYATGPRGIIDLSQVPHLPVLVPPTPGTPATAMDRLAYLPTAPQHFSGRLSSSPLSPGGPTHLTKPTATSSTERERERERDREREREREKSILTSSTTVEHAPIWRPGTEQSSGGGGGGGGGGGSSSRPASHSHAHQHSPISPRTQDAIQQRPSVLHNTGMKSIITSVEPSTPTVLRSTSTSSPVRPAATFPPATHCPLGSTLDGVYPTLMEPVLLPKEAPRVARPERPRADAGHTFLTKPPARAGLEPASSPGKGSEPRPLAPPGSGHAAIARAPAKSLASHHTSPDQPAPPASAADLHREKTQSKPFSIQELELRSLGKTTLTAATFIDAIIMRQIAHDKGPREGGSLANDSPRDGYHGGSYSPDGVEPVSPVSSPSLTHDKGLPKHLEELDKSHLEGDLRHKQPGPGKLSGEAAHLPHLRPLPESQPSSSPLLQTTPGVKATSTSHPRTTVPRPVAHPTVKGAREPSKTSALGSGEDAIEPVSPPEGMVEPGHPRGTMYPLLYRDGEQMEPSKLTESNSAMVKSKKQEINKKLNTHNRNEPEYNIGQPGTEIFNMPAITGAGGGGKAKVSGRPSSRKAKSPAPGLASGDRPPSVSSVHSEGDCNRRTPLTNRVWEDRPSSAGSTPFPYNPLIMRLQAGVMASPPPPGLPTGSGPLAGPHHAWDEEPKPLLCSQYETLSDSEVGRGRRAAGAAGRGAGGRRLPAPRKEPLSLPVRPSVRPSVQSRHPCLSKALTTTPAPAGPRRDVYLVLGRGRAGQGARQACVAATRVQPGRPGTQSRTTTHLPRHCLPP</sequence>
<feature type="compositionally biased region" description="Basic and acidic residues" evidence="2">
    <location>
        <begin position="649"/>
        <end position="668"/>
    </location>
</feature>
<evidence type="ECO:0008006" key="5">
    <source>
        <dbReference type="Google" id="ProtNLM"/>
    </source>
</evidence>
<organism evidence="3 4">
    <name type="scientific">Cervus elaphus hippelaphus</name>
    <name type="common">European red deer</name>
    <dbReference type="NCBI Taxonomy" id="46360"/>
    <lineage>
        <taxon>Eukaryota</taxon>
        <taxon>Metazoa</taxon>
        <taxon>Chordata</taxon>
        <taxon>Craniata</taxon>
        <taxon>Vertebrata</taxon>
        <taxon>Euteleostomi</taxon>
        <taxon>Mammalia</taxon>
        <taxon>Eutheria</taxon>
        <taxon>Laurasiatheria</taxon>
        <taxon>Artiodactyla</taxon>
        <taxon>Ruminantia</taxon>
        <taxon>Pecora</taxon>
        <taxon>Cervidae</taxon>
        <taxon>Cervinae</taxon>
        <taxon>Cervus</taxon>
    </lineage>
</organism>
<gene>
    <name evidence="3" type="ORF">Celaphus_00000392</name>
</gene>
<dbReference type="OrthoDB" id="10258692at2759"/>
<evidence type="ECO:0000313" key="4">
    <source>
        <dbReference type="Proteomes" id="UP000242450"/>
    </source>
</evidence>
<feature type="region of interest" description="Disordered" evidence="2">
    <location>
        <begin position="919"/>
        <end position="1322"/>
    </location>
</feature>
<feature type="region of interest" description="Disordered" evidence="2">
    <location>
        <begin position="381"/>
        <end position="466"/>
    </location>
</feature>
<dbReference type="PANTHER" id="PTHR13992">
    <property type="entry name" value="NUCLEAR RECEPTOR CO-REPRESSOR RELATED NCOR"/>
    <property type="match status" value="1"/>
</dbReference>
<dbReference type="GO" id="GO:0000785">
    <property type="term" value="C:chromatin"/>
    <property type="evidence" value="ECO:0007669"/>
    <property type="project" value="TreeGrafter"/>
</dbReference>
<feature type="region of interest" description="Disordered" evidence="2">
    <location>
        <begin position="1344"/>
        <end position="1370"/>
    </location>
</feature>
<feature type="compositionally biased region" description="Low complexity" evidence="2">
    <location>
        <begin position="624"/>
        <end position="637"/>
    </location>
</feature>